<gene>
    <name evidence="2" type="ORF">FHP08_02315</name>
</gene>
<reference evidence="2 3" key="1">
    <citation type="submission" date="2019-06" db="EMBL/GenBank/DDBJ databases">
        <title>Quisquiliibacterium sp. nov., isolated from a maize field.</title>
        <authorList>
            <person name="Lin S.-Y."/>
            <person name="Tsai C.-F."/>
            <person name="Young C.-C."/>
        </authorList>
    </citation>
    <scope>NUCLEOTIDE SEQUENCE [LARGE SCALE GENOMIC DNA]</scope>
    <source>
        <strain evidence="2 3">CC-CFT501</strain>
    </source>
</reference>
<dbReference type="RefSeq" id="WP_147702677.1">
    <property type="nucleotide sequence ID" value="NZ_VDUY01000001.1"/>
</dbReference>
<dbReference type="OrthoDB" id="7238323at2"/>
<feature type="transmembrane region" description="Helical" evidence="1">
    <location>
        <begin position="331"/>
        <end position="354"/>
    </location>
</feature>
<name>A0A5C8P5V9_9BURK</name>
<dbReference type="AlphaFoldDB" id="A0A5C8P5V9"/>
<organism evidence="2 3">
    <name type="scientific">Zeimonas arvi</name>
    <dbReference type="NCBI Taxonomy" id="2498847"/>
    <lineage>
        <taxon>Bacteria</taxon>
        <taxon>Pseudomonadati</taxon>
        <taxon>Pseudomonadota</taxon>
        <taxon>Betaproteobacteria</taxon>
        <taxon>Burkholderiales</taxon>
        <taxon>Burkholderiaceae</taxon>
        <taxon>Zeimonas</taxon>
    </lineage>
</organism>
<protein>
    <submittedName>
        <fullName evidence="2">PepSY domain-containing protein</fullName>
    </submittedName>
</protein>
<evidence type="ECO:0000256" key="1">
    <source>
        <dbReference type="SAM" id="Phobius"/>
    </source>
</evidence>
<dbReference type="EMBL" id="VDUY01000001">
    <property type="protein sequence ID" value="TXL68537.1"/>
    <property type="molecule type" value="Genomic_DNA"/>
</dbReference>
<accession>A0A5C8P5V9</accession>
<keyword evidence="1" id="KW-0472">Membrane</keyword>
<evidence type="ECO:0000313" key="3">
    <source>
        <dbReference type="Proteomes" id="UP000321548"/>
    </source>
</evidence>
<dbReference type="PANTHER" id="PTHR34219">
    <property type="entry name" value="IRON-REGULATED INNER MEMBRANE PROTEIN-RELATED"/>
    <property type="match status" value="1"/>
</dbReference>
<keyword evidence="1" id="KW-1133">Transmembrane helix</keyword>
<dbReference type="Pfam" id="PF03929">
    <property type="entry name" value="PepSY_TM"/>
    <property type="match status" value="1"/>
</dbReference>
<feature type="transmembrane region" description="Helical" evidence="1">
    <location>
        <begin position="12"/>
        <end position="35"/>
    </location>
</feature>
<dbReference type="Proteomes" id="UP000321548">
    <property type="component" value="Unassembled WGS sequence"/>
</dbReference>
<feature type="transmembrane region" description="Helical" evidence="1">
    <location>
        <begin position="138"/>
        <end position="158"/>
    </location>
</feature>
<dbReference type="InterPro" id="IPR005625">
    <property type="entry name" value="PepSY-ass_TM"/>
</dbReference>
<keyword evidence="1" id="KW-0812">Transmembrane</keyword>
<feature type="transmembrane region" description="Helical" evidence="1">
    <location>
        <begin position="185"/>
        <end position="206"/>
    </location>
</feature>
<evidence type="ECO:0000313" key="2">
    <source>
        <dbReference type="EMBL" id="TXL68537.1"/>
    </source>
</evidence>
<proteinExistence type="predicted"/>
<sequence>MKRSRSLLRSLHRWLGLVLLVPLLLQGLTGLLLIVGKPVDRALGRELFVVEPGQARRGLDAIHAGLVARFGDGASFVYRPPRADDESLIVHVDGTWHGRVFVDPYTGRLLGERKGTGAWFDWLFELHAELLSGQAGRAVLAAAGLGGLLLIASGYWLWWPAGWSSAFRVQPGAGQVRLLFDLHRVGGALAGLIIASSLLSGVYMAWRPVSGFVSAIAGEAPLVPPSLPAVAFEPPHRHLPSIDRLVAAADLALPGGQPGYVEVPADPARPVRVRKRLPGETHPNGLSMVWLDPRTAEVLRVTRHDELDPGTRLYELMYPLHIGELGGATQLLLTGISGAMLASLSVLGVCLWGARRPVPRSRRRSGEPAAGRRPR</sequence>
<comment type="caution">
    <text evidence="2">The sequence shown here is derived from an EMBL/GenBank/DDBJ whole genome shotgun (WGS) entry which is preliminary data.</text>
</comment>
<dbReference type="PANTHER" id="PTHR34219:SF3">
    <property type="entry name" value="BLL7967 PROTEIN"/>
    <property type="match status" value="1"/>
</dbReference>
<keyword evidence="3" id="KW-1185">Reference proteome</keyword>